<dbReference type="InterPro" id="IPR027417">
    <property type="entry name" value="P-loop_NTPase"/>
</dbReference>
<keyword evidence="4 5" id="KW-0472">Membrane</keyword>
<dbReference type="AlphaFoldDB" id="A0A1X7JS87"/>
<dbReference type="PANTHER" id="PTHR43394:SF1">
    <property type="entry name" value="ATP-BINDING CASSETTE SUB-FAMILY B MEMBER 10, MITOCHONDRIAL"/>
    <property type="match status" value="1"/>
</dbReference>
<dbReference type="InterPro" id="IPR011527">
    <property type="entry name" value="ABC1_TM_dom"/>
</dbReference>
<keyword evidence="7" id="KW-0067">ATP-binding</keyword>
<evidence type="ECO:0000313" key="8">
    <source>
        <dbReference type="Proteomes" id="UP000193309"/>
    </source>
</evidence>
<keyword evidence="8" id="KW-1185">Reference proteome</keyword>
<evidence type="ECO:0000256" key="3">
    <source>
        <dbReference type="ARBA" id="ARBA00022989"/>
    </source>
</evidence>
<dbReference type="RefSeq" id="WP_159449802.1">
    <property type="nucleotide sequence ID" value="NZ_FXAR01000006.1"/>
</dbReference>
<gene>
    <name evidence="7" type="ORF">SAMN06295981_1857</name>
</gene>
<feature type="transmembrane region" description="Helical" evidence="5">
    <location>
        <begin position="86"/>
        <end position="106"/>
    </location>
</feature>
<protein>
    <submittedName>
        <fullName evidence="7">Putative ABC transport system ATP-binding protein</fullName>
    </submittedName>
</protein>
<dbReference type="InterPro" id="IPR036640">
    <property type="entry name" value="ABC1_TM_sf"/>
</dbReference>
<name>A0A1X7JS87_9CORY</name>
<dbReference type="OrthoDB" id="4966664at2"/>
<dbReference type="InterPro" id="IPR039421">
    <property type="entry name" value="Type_1_exporter"/>
</dbReference>
<evidence type="ECO:0000256" key="4">
    <source>
        <dbReference type="ARBA" id="ARBA00023136"/>
    </source>
</evidence>
<dbReference type="GO" id="GO:0015421">
    <property type="term" value="F:ABC-type oligopeptide transporter activity"/>
    <property type="evidence" value="ECO:0007669"/>
    <property type="project" value="TreeGrafter"/>
</dbReference>
<comment type="subcellular location">
    <subcellularLocation>
        <location evidence="1">Cell membrane</location>
        <topology evidence="1">Multi-pass membrane protein</topology>
    </subcellularLocation>
</comment>
<dbReference type="GO" id="GO:0005524">
    <property type="term" value="F:ATP binding"/>
    <property type="evidence" value="ECO:0007669"/>
    <property type="project" value="UniProtKB-KW"/>
</dbReference>
<dbReference type="SUPFAM" id="SSF90123">
    <property type="entry name" value="ABC transporter transmembrane region"/>
    <property type="match status" value="1"/>
</dbReference>
<dbReference type="Gene3D" id="1.20.1560.10">
    <property type="entry name" value="ABC transporter type 1, transmembrane domain"/>
    <property type="match status" value="1"/>
</dbReference>
<feature type="transmembrane region" description="Helical" evidence="5">
    <location>
        <begin position="189"/>
        <end position="211"/>
    </location>
</feature>
<dbReference type="Pfam" id="PF00664">
    <property type="entry name" value="ABC_membrane"/>
    <property type="match status" value="1"/>
</dbReference>
<dbReference type="PROSITE" id="PS50929">
    <property type="entry name" value="ABC_TM1F"/>
    <property type="match status" value="1"/>
</dbReference>
<feature type="transmembrane region" description="Helical" evidence="5">
    <location>
        <begin position="47"/>
        <end position="74"/>
    </location>
</feature>
<proteinExistence type="predicted"/>
<evidence type="ECO:0000256" key="5">
    <source>
        <dbReference type="SAM" id="Phobius"/>
    </source>
</evidence>
<dbReference type="PROSITE" id="PS00211">
    <property type="entry name" value="ABC_TRANSPORTER_1"/>
    <property type="match status" value="1"/>
</dbReference>
<evidence type="ECO:0000259" key="6">
    <source>
        <dbReference type="PROSITE" id="PS50929"/>
    </source>
</evidence>
<evidence type="ECO:0000256" key="2">
    <source>
        <dbReference type="ARBA" id="ARBA00022692"/>
    </source>
</evidence>
<keyword evidence="2 5" id="KW-0812">Transmembrane</keyword>
<dbReference type="InterPro" id="IPR003439">
    <property type="entry name" value="ABC_transporter-like_ATP-bd"/>
</dbReference>
<dbReference type="EMBL" id="FXAR01000006">
    <property type="protein sequence ID" value="SMG30633.1"/>
    <property type="molecule type" value="Genomic_DNA"/>
</dbReference>
<feature type="domain" description="ABC transmembrane type-1" evidence="6">
    <location>
        <begin position="53"/>
        <end position="329"/>
    </location>
</feature>
<accession>A0A1X7JS87</accession>
<keyword evidence="7" id="KW-0547">Nucleotide-binding</keyword>
<organism evidence="7 8">
    <name type="scientific">Corynebacterium pollutisoli</name>
    <dbReference type="NCBI Taxonomy" id="1610489"/>
    <lineage>
        <taxon>Bacteria</taxon>
        <taxon>Bacillati</taxon>
        <taxon>Actinomycetota</taxon>
        <taxon>Actinomycetes</taxon>
        <taxon>Mycobacteriales</taxon>
        <taxon>Corynebacteriaceae</taxon>
        <taxon>Corynebacterium</taxon>
    </lineage>
</organism>
<dbReference type="Pfam" id="PF00005">
    <property type="entry name" value="ABC_tran"/>
    <property type="match status" value="1"/>
</dbReference>
<dbReference type="SUPFAM" id="SSF52540">
    <property type="entry name" value="P-loop containing nucleoside triphosphate hydrolases"/>
    <property type="match status" value="1"/>
</dbReference>
<sequence length="529" mass="55876">MKRTYEPPWRMPTWSWFVPARIPAQDPQVRPEEWASRRRGTVRLMGVHGRAVAVLLLMTVLGMAAAVLISVVVAQGGARAFESASLPVAAVTVLVIVGVALASWVAESTGDALTDLTSARTVHSVRLSLTERLLAAEPTELTPGQVLNTVDGDSYQAGELKEILNWPVMMVAYLLGSAVAVGFSHPLLGWLLVLAGILTTLTTFATAGPLARVAARRREAEGTAMSLATDLAQGSRVVKGLGAVEASAARFDAVTGRALRIMLVEARLTGWLTLVRQLVPTLCVVGIVVVAALMMRRGTIGTADLVTVSLMVPPALMYLGYSLSFAVDYWSRGLVSTGRIRDLVADLGRPSTTADGAPLPPTGLSVWSATSATGVEDIHRRLTGLAGRQDPEVVVAPHTASVFEGTLADNIDPLGQADPEHVQAALSAAACGDIITRLGGMDGDTLPDSPIGEAGLNLSGGQRQRVALARWLVRDPEVLILDEPTTGLDAVTLDVVAQNVARLRRGRTTVVVTTSSAWRAVADRVEELS</sequence>
<dbReference type="Gene3D" id="3.40.50.300">
    <property type="entry name" value="P-loop containing nucleotide triphosphate hydrolases"/>
    <property type="match status" value="1"/>
</dbReference>
<evidence type="ECO:0000313" key="7">
    <source>
        <dbReference type="EMBL" id="SMG30633.1"/>
    </source>
</evidence>
<feature type="transmembrane region" description="Helical" evidence="5">
    <location>
        <begin position="163"/>
        <end position="183"/>
    </location>
</feature>
<evidence type="ECO:0000256" key="1">
    <source>
        <dbReference type="ARBA" id="ARBA00004651"/>
    </source>
</evidence>
<dbReference type="STRING" id="1610489.SAMN06295981_1857"/>
<dbReference type="InterPro" id="IPR017871">
    <property type="entry name" value="ABC_transporter-like_CS"/>
</dbReference>
<keyword evidence="3 5" id="KW-1133">Transmembrane helix</keyword>
<feature type="transmembrane region" description="Helical" evidence="5">
    <location>
        <begin position="277"/>
        <end position="295"/>
    </location>
</feature>
<dbReference type="Proteomes" id="UP000193309">
    <property type="component" value="Unassembled WGS sequence"/>
</dbReference>
<reference evidence="8" key="1">
    <citation type="submission" date="2017-04" db="EMBL/GenBank/DDBJ databases">
        <authorList>
            <person name="Varghese N."/>
            <person name="Submissions S."/>
        </authorList>
    </citation>
    <scope>NUCLEOTIDE SEQUENCE [LARGE SCALE GENOMIC DNA]</scope>
    <source>
        <strain evidence="8">VDS</strain>
    </source>
</reference>
<feature type="transmembrane region" description="Helical" evidence="5">
    <location>
        <begin position="315"/>
        <end position="331"/>
    </location>
</feature>
<dbReference type="GO" id="GO:0005886">
    <property type="term" value="C:plasma membrane"/>
    <property type="evidence" value="ECO:0007669"/>
    <property type="project" value="UniProtKB-SubCell"/>
</dbReference>
<dbReference type="GO" id="GO:0016887">
    <property type="term" value="F:ATP hydrolysis activity"/>
    <property type="evidence" value="ECO:0007669"/>
    <property type="project" value="InterPro"/>
</dbReference>
<dbReference type="PANTHER" id="PTHR43394">
    <property type="entry name" value="ATP-DEPENDENT PERMEASE MDL1, MITOCHONDRIAL"/>
    <property type="match status" value="1"/>
</dbReference>